<evidence type="ECO:0008006" key="4">
    <source>
        <dbReference type="Google" id="ProtNLM"/>
    </source>
</evidence>
<proteinExistence type="predicted"/>
<accession>A0A1M7YM13</accession>
<keyword evidence="3" id="KW-1185">Reference proteome</keyword>
<gene>
    <name evidence="2" type="ORF">SAMN02745217_04232</name>
</gene>
<keyword evidence="1" id="KW-0175">Coiled coil</keyword>
<reference evidence="2 3" key="1">
    <citation type="submission" date="2016-12" db="EMBL/GenBank/DDBJ databases">
        <authorList>
            <person name="Song W.-J."/>
            <person name="Kurnit D.M."/>
        </authorList>
    </citation>
    <scope>NUCLEOTIDE SEQUENCE [LARGE SCALE GENOMIC DNA]</scope>
    <source>
        <strain evidence="2 3">DSM 12503</strain>
    </source>
</reference>
<feature type="coiled-coil region" evidence="1">
    <location>
        <begin position="761"/>
        <end position="788"/>
    </location>
</feature>
<name>A0A1M7YM13_9FIRM</name>
<dbReference type="RefSeq" id="WP_139243478.1">
    <property type="nucleotide sequence ID" value="NZ_FRFD01000014.1"/>
</dbReference>
<evidence type="ECO:0000256" key="1">
    <source>
        <dbReference type="SAM" id="Coils"/>
    </source>
</evidence>
<dbReference type="Proteomes" id="UP000184612">
    <property type="component" value="Unassembled WGS sequence"/>
</dbReference>
<dbReference type="AlphaFoldDB" id="A0A1M7YM13"/>
<dbReference type="STRING" id="1121345.SAMN02745217_04232"/>
<dbReference type="OrthoDB" id="1891855at2"/>
<evidence type="ECO:0000313" key="2">
    <source>
        <dbReference type="EMBL" id="SHO53683.1"/>
    </source>
</evidence>
<dbReference type="EMBL" id="FRFD01000014">
    <property type="protein sequence ID" value="SHO53683.1"/>
    <property type="molecule type" value="Genomic_DNA"/>
</dbReference>
<sequence>MLGGELISLADSTVLRFIDELNGFEDNEMKVKELKDKIKQERKTGNKKPLKELYEQLNTLQFKPDYMCLIIDKGSDYWHAYKNGFKINGIKYKRLLATTGGVKGKTIVFVSERLKDALRNRIDNGRNLKKEIIPAKFGAYEALSCSSSVVVSDPCNILVVKDCEIDIVDDVIALNDFNEGEPEILYKKNEVIPKNASDGFGLMLPWRAARWALDLGIDYIPSGFNTRAYAFEKGMLVTFDFIDFAKKHNKFITHDAWGKEVDIRDYDVILTTSMLKLWDSYSSFDDYIYNCKKNNYKFCISKVCPEALDNERDLNYQFIQSYRLTDEDIQELIQPTIDEIKDILGMDYRKSLLFLKGIGLNSDNINIYDSDFITSLMIDKNMINDPYVRNRIHYLIKKRINEAKTGVVKVNGNYQIACGDPYALCQSILELPVTGILKKGEFYSKYWADKNINEVVCFRAPMTCHNNIRKLQIIDNDNIRYWYKWIKTMLVFNSWDTATDAMNGEDFDSDQNFTTDNEILLRNTRELPTIMCAQKKADKKIIMEDDLVQANIDSFGDDIGMYTNGITGQFDIQSQFDIESEEYKVLGYRIMCGQLFQQNAIDKAKGIISRPRPSEWFDYRFNEIKLNDTEEEKSKKEFNQNITADKKPYFMRYIYPQLMKSYNDYLESSNQKCICEFKLTLNELIEKPNKTIQECDFLDYYEKRMPVSNYNCIVNKICRILEDQFDNYLINFKSDAEFDYSILKSDSTYTKQQYKTINTLYKEYCDELQKHQQRAKRERLNKDDINETRNILMQNFMQKCLTACPDDNVLTNIVLDICYSSKKSKQFAWDICGRTIIENLLKQNDYMIWYPKESDEGDIEFNGKKFIMKNKKLEWKND</sequence>
<organism evidence="2 3">
    <name type="scientific">Anaerocolumna xylanovorans DSM 12503</name>
    <dbReference type="NCBI Taxonomy" id="1121345"/>
    <lineage>
        <taxon>Bacteria</taxon>
        <taxon>Bacillati</taxon>
        <taxon>Bacillota</taxon>
        <taxon>Clostridia</taxon>
        <taxon>Lachnospirales</taxon>
        <taxon>Lachnospiraceae</taxon>
        <taxon>Anaerocolumna</taxon>
    </lineage>
</organism>
<protein>
    <recommendedName>
        <fullName evidence="4">RNA dependent RNA polymerase</fullName>
    </recommendedName>
</protein>
<evidence type="ECO:0000313" key="3">
    <source>
        <dbReference type="Proteomes" id="UP000184612"/>
    </source>
</evidence>